<organism evidence="1 2">
    <name type="scientific">Ligilactobacillus ruminis ATCC 25644</name>
    <dbReference type="NCBI Taxonomy" id="525362"/>
    <lineage>
        <taxon>Bacteria</taxon>
        <taxon>Bacillati</taxon>
        <taxon>Bacillota</taxon>
        <taxon>Bacilli</taxon>
        <taxon>Lactobacillales</taxon>
        <taxon>Lactobacillaceae</taxon>
        <taxon>Ligilactobacillus</taxon>
    </lineage>
</organism>
<accession>E7FMI0</accession>
<dbReference type="Proteomes" id="UP000004099">
    <property type="component" value="Unassembled WGS sequence"/>
</dbReference>
<dbReference type="EMBL" id="ACGS02000010">
    <property type="protein sequence ID" value="EFZ35747.1"/>
    <property type="molecule type" value="Genomic_DNA"/>
</dbReference>
<protein>
    <submittedName>
        <fullName evidence="1">Uncharacterized protein</fullName>
    </submittedName>
</protein>
<gene>
    <name evidence="1" type="ORF">HMPREF0542_10107</name>
</gene>
<reference evidence="1 2" key="1">
    <citation type="submission" date="2011-01" db="EMBL/GenBank/DDBJ databases">
        <authorList>
            <person name="Muzny D."/>
            <person name="Qin X."/>
            <person name="Buhay C."/>
            <person name="Dugan-Rocha S."/>
            <person name="Ding Y."/>
            <person name="Chen G."/>
            <person name="Hawes A."/>
            <person name="Holder M."/>
            <person name="Jhangiani S."/>
            <person name="Johnson A."/>
            <person name="Khan Z."/>
            <person name="Li Z."/>
            <person name="Liu W."/>
            <person name="Liu X."/>
            <person name="Perez L."/>
            <person name="Shen H."/>
            <person name="Wang Q."/>
            <person name="Watt J."/>
            <person name="Xi L."/>
            <person name="Xin Y."/>
            <person name="Zhou J."/>
            <person name="Deng J."/>
            <person name="Jiang H."/>
            <person name="Liu Y."/>
            <person name="Qu J."/>
            <person name="Song X.-Z."/>
            <person name="Zhang L."/>
            <person name="Villasana D."/>
            <person name="Johnson A."/>
            <person name="Liu J."/>
            <person name="Liyanage D."/>
            <person name="Lorensuhewa L."/>
            <person name="Robinson T."/>
            <person name="Song A."/>
            <person name="Song B.-B."/>
            <person name="Dinh H."/>
            <person name="Thornton R."/>
            <person name="Coyle M."/>
            <person name="Francisco L."/>
            <person name="Jackson L."/>
            <person name="Javaid M."/>
            <person name="Korchina V."/>
            <person name="Kovar C."/>
            <person name="Mata R."/>
            <person name="Mathew T."/>
            <person name="Ngo R."/>
            <person name="Nguyen L."/>
            <person name="Nguyen N."/>
            <person name="Okwuonu G."/>
            <person name="Ongeri F."/>
            <person name="Pham C."/>
            <person name="Simmons D."/>
            <person name="Wilczek-Boney K."/>
            <person name="Hale W."/>
            <person name="Jakkamsetti A."/>
            <person name="Pham P."/>
            <person name="Ruth R."/>
            <person name="San Lucas F."/>
            <person name="Warren J."/>
            <person name="Zhang J."/>
            <person name="Zhao Z."/>
            <person name="Zhou C."/>
            <person name="Zhu D."/>
            <person name="Lee S."/>
            <person name="Bess C."/>
            <person name="Blankenburg K."/>
            <person name="Forbes L."/>
            <person name="Fu Q."/>
            <person name="Gubbala S."/>
            <person name="Hirani K."/>
            <person name="Jayaseelan J.C."/>
            <person name="Lara F."/>
            <person name="Munidasa M."/>
            <person name="Palculict T."/>
            <person name="Patil S."/>
            <person name="Pu L.-L."/>
            <person name="Saada N."/>
            <person name="Tang L."/>
            <person name="Weissenberger G."/>
            <person name="Zhu Y."/>
            <person name="Hemphill L."/>
            <person name="Shang Y."/>
            <person name="Youmans B."/>
            <person name="Ayvaz T."/>
            <person name="Ross M."/>
            <person name="Santibanez J."/>
            <person name="Aqrawi P."/>
            <person name="Gross S."/>
            <person name="Joshi V."/>
            <person name="Fowler G."/>
            <person name="Nazareth L."/>
            <person name="Reid J."/>
            <person name="Worley K."/>
            <person name="Petrosino J."/>
            <person name="Highlander S."/>
            <person name="Gibbs R."/>
        </authorList>
    </citation>
    <scope>NUCLEOTIDE SEQUENCE [LARGE SCALE GENOMIC DNA]</scope>
    <source>
        <strain evidence="1 2">ATCC 25644</strain>
    </source>
</reference>
<sequence>MRLLRIKPADDYYLKTRFVHVISSTDKKGEGEVLRNDATIFENIGNSPKSK</sequence>
<proteinExistence type="predicted"/>
<dbReference type="HOGENOM" id="CLU_3100268_0_0_9"/>
<evidence type="ECO:0000313" key="2">
    <source>
        <dbReference type="Proteomes" id="UP000004099"/>
    </source>
</evidence>
<name>E7FMI0_9LACO</name>
<comment type="caution">
    <text evidence="1">The sequence shown here is derived from an EMBL/GenBank/DDBJ whole genome shotgun (WGS) entry which is preliminary data.</text>
</comment>
<dbReference type="AlphaFoldDB" id="E7FMI0"/>
<evidence type="ECO:0000313" key="1">
    <source>
        <dbReference type="EMBL" id="EFZ35747.1"/>
    </source>
</evidence>